<dbReference type="Pfam" id="PF00797">
    <property type="entry name" value="Acetyltransf_2"/>
    <property type="match status" value="1"/>
</dbReference>
<evidence type="ECO:0000313" key="4">
    <source>
        <dbReference type="Proteomes" id="UP000319040"/>
    </source>
</evidence>
<dbReference type="PRINTS" id="PR01543">
    <property type="entry name" value="ANATRNSFRASE"/>
</dbReference>
<gene>
    <name evidence="3" type="ORF">SAMN06265379_10899</name>
</gene>
<organism evidence="3 4">
    <name type="scientific">Saccharicrinis carchari</name>
    <dbReference type="NCBI Taxonomy" id="1168039"/>
    <lineage>
        <taxon>Bacteria</taxon>
        <taxon>Pseudomonadati</taxon>
        <taxon>Bacteroidota</taxon>
        <taxon>Bacteroidia</taxon>
        <taxon>Marinilabiliales</taxon>
        <taxon>Marinilabiliaceae</taxon>
        <taxon>Saccharicrinis</taxon>
    </lineage>
</organism>
<keyword evidence="4" id="KW-1185">Reference proteome</keyword>
<sequence>MREKTKPTHIRSDNFSLQSYLYRVKYSGTPKSDYDSIKKLMQCQMCSVPFENLDVQKGMVVSLLPNDIVDKILNKHRGGYCYEVNGLFALALQEIKVPYIFVAARPMPYPERRPNTHMAIIATIENEEFLIDLGFGSYGIREPLKLSSYNTEIVQGKDAFMLEKTAENEYLLKTLINKEWANQYSFEVHHHEWIDFIPANYFNSTHPDSIFVQKPFVVLFNANGRKVLFGNTLKLIEDGSTESILFEEEEYEGILKQHFNLQP</sequence>
<dbReference type="Proteomes" id="UP000319040">
    <property type="component" value="Unassembled WGS sequence"/>
</dbReference>
<dbReference type="Gene3D" id="3.30.2140.20">
    <property type="match status" value="1"/>
</dbReference>
<evidence type="ECO:0000256" key="2">
    <source>
        <dbReference type="RuleBase" id="RU003452"/>
    </source>
</evidence>
<protein>
    <submittedName>
        <fullName evidence="3">N-hydroxyarylamine O-acetyltransferase</fullName>
    </submittedName>
</protein>
<evidence type="ECO:0000313" key="3">
    <source>
        <dbReference type="EMBL" id="SMO81290.1"/>
    </source>
</evidence>
<dbReference type="PANTHER" id="PTHR11786:SF0">
    <property type="entry name" value="ARYLAMINE N-ACETYLTRANSFERASE 4-RELATED"/>
    <property type="match status" value="1"/>
</dbReference>
<dbReference type="SUPFAM" id="SSF54001">
    <property type="entry name" value="Cysteine proteinases"/>
    <property type="match status" value="1"/>
</dbReference>
<dbReference type="InterPro" id="IPR038765">
    <property type="entry name" value="Papain-like_cys_pep_sf"/>
</dbReference>
<proteinExistence type="inferred from homology"/>
<accession>A0A521EDM4</accession>
<evidence type="ECO:0000256" key="1">
    <source>
        <dbReference type="ARBA" id="ARBA00006547"/>
    </source>
</evidence>
<dbReference type="InterPro" id="IPR053710">
    <property type="entry name" value="Arylamine_NAT_domain_sf"/>
</dbReference>
<dbReference type="AlphaFoldDB" id="A0A521EDM4"/>
<dbReference type="GO" id="GO:0016407">
    <property type="term" value="F:acetyltransferase activity"/>
    <property type="evidence" value="ECO:0007669"/>
    <property type="project" value="InterPro"/>
</dbReference>
<dbReference type="InterPro" id="IPR001447">
    <property type="entry name" value="Arylamine_N-AcTrfase"/>
</dbReference>
<reference evidence="3 4" key="1">
    <citation type="submission" date="2017-05" db="EMBL/GenBank/DDBJ databases">
        <authorList>
            <person name="Varghese N."/>
            <person name="Submissions S."/>
        </authorList>
    </citation>
    <scope>NUCLEOTIDE SEQUENCE [LARGE SCALE GENOMIC DNA]</scope>
    <source>
        <strain evidence="3 4">DSM 27040</strain>
    </source>
</reference>
<keyword evidence="3" id="KW-0808">Transferase</keyword>
<dbReference type="PANTHER" id="PTHR11786">
    <property type="entry name" value="N-HYDROXYARYLAMINE O-ACETYLTRANSFERASE"/>
    <property type="match status" value="1"/>
</dbReference>
<comment type="similarity">
    <text evidence="1 2">Belongs to the arylamine N-acetyltransferase family.</text>
</comment>
<dbReference type="RefSeq" id="WP_221929431.1">
    <property type="nucleotide sequence ID" value="NZ_FXTB01000008.1"/>
</dbReference>
<name>A0A521EDM4_SACCC</name>
<dbReference type="EMBL" id="FXTB01000008">
    <property type="protein sequence ID" value="SMO81290.1"/>
    <property type="molecule type" value="Genomic_DNA"/>
</dbReference>